<sequence>MALLKYWPKVHSPKEVMFLNELEEILDVIEPTEVYFFNFYIVKAHYKLPLILKYVI</sequence>
<reference evidence="1" key="1">
    <citation type="submission" date="2023-11" db="EMBL/GenBank/DDBJ databases">
        <authorList>
            <person name="Poullet M."/>
        </authorList>
    </citation>
    <scope>NUCLEOTIDE SEQUENCE</scope>
    <source>
        <strain evidence="1">E1834</strain>
    </source>
</reference>
<dbReference type="Proteomes" id="UP001497535">
    <property type="component" value="Unassembled WGS sequence"/>
</dbReference>
<proteinExistence type="predicted"/>
<evidence type="ECO:0000313" key="2">
    <source>
        <dbReference type="Proteomes" id="UP001497535"/>
    </source>
</evidence>
<evidence type="ECO:0000313" key="1">
    <source>
        <dbReference type="EMBL" id="CAK5026255.1"/>
    </source>
</evidence>
<name>A0ACB0Y0L2_MELEN</name>
<keyword evidence="2" id="KW-1185">Reference proteome</keyword>
<organism evidence="1 2">
    <name type="scientific">Meloidogyne enterolobii</name>
    <name type="common">Root-knot nematode worm</name>
    <name type="synonym">Meloidogyne mayaguensis</name>
    <dbReference type="NCBI Taxonomy" id="390850"/>
    <lineage>
        <taxon>Eukaryota</taxon>
        <taxon>Metazoa</taxon>
        <taxon>Ecdysozoa</taxon>
        <taxon>Nematoda</taxon>
        <taxon>Chromadorea</taxon>
        <taxon>Rhabditida</taxon>
        <taxon>Tylenchina</taxon>
        <taxon>Tylenchomorpha</taxon>
        <taxon>Tylenchoidea</taxon>
        <taxon>Meloidogynidae</taxon>
        <taxon>Meloidogyninae</taxon>
        <taxon>Meloidogyne</taxon>
    </lineage>
</organism>
<accession>A0ACB0Y0L2</accession>
<protein>
    <submittedName>
        <fullName evidence="1">Uncharacterized protein</fullName>
    </submittedName>
</protein>
<gene>
    <name evidence="1" type="ORF">MENTE1834_LOCUS6031</name>
</gene>
<dbReference type="EMBL" id="CAVMJV010000004">
    <property type="protein sequence ID" value="CAK5026255.1"/>
    <property type="molecule type" value="Genomic_DNA"/>
</dbReference>
<comment type="caution">
    <text evidence="1">The sequence shown here is derived from an EMBL/GenBank/DDBJ whole genome shotgun (WGS) entry which is preliminary data.</text>
</comment>